<feature type="domain" description="S-Me-THD-like C-terminal" evidence="2">
    <location>
        <begin position="176"/>
        <end position="330"/>
    </location>
</feature>
<evidence type="ECO:0008006" key="5">
    <source>
        <dbReference type="Google" id="ProtNLM"/>
    </source>
</evidence>
<feature type="domain" description="S-Me-THD N-terminal" evidence="1">
    <location>
        <begin position="9"/>
        <end position="145"/>
    </location>
</feature>
<dbReference type="PATRIC" id="fig|442.7.peg.1373"/>
<dbReference type="InterPro" id="IPR024071">
    <property type="entry name" value="S-Me-THD_C_sf"/>
</dbReference>
<comment type="caution">
    <text evidence="3">The sequence shown here is derived from an EMBL/GenBank/DDBJ whole genome shotgun (WGS) entry which is preliminary data.</text>
</comment>
<dbReference type="SUPFAM" id="SSF160991">
    <property type="entry name" value="CV3147-like"/>
    <property type="match status" value="1"/>
</dbReference>
<dbReference type="InterPro" id="IPR010318">
    <property type="entry name" value="S-Me-THD_N"/>
</dbReference>
<evidence type="ECO:0000313" key="4">
    <source>
        <dbReference type="Proteomes" id="UP000075573"/>
    </source>
</evidence>
<dbReference type="InterPro" id="IPR027479">
    <property type="entry name" value="S-Me-THD_N_sf"/>
</dbReference>
<dbReference type="InterPro" id="IPR048350">
    <property type="entry name" value="S-Me-THD-like_C"/>
</dbReference>
<evidence type="ECO:0000313" key="3">
    <source>
        <dbReference type="EMBL" id="KXV01434.1"/>
    </source>
</evidence>
<dbReference type="AlphaFoldDB" id="A0A149QW99"/>
<evidence type="ECO:0000259" key="1">
    <source>
        <dbReference type="Pfam" id="PF06032"/>
    </source>
</evidence>
<dbReference type="RefSeq" id="WP_062495538.1">
    <property type="nucleotide sequence ID" value="NZ_LHZB01000110.1"/>
</dbReference>
<dbReference type="Pfam" id="PF06032">
    <property type="entry name" value="S-Me-THD_N"/>
    <property type="match status" value="1"/>
</dbReference>
<name>A0A149QW99_9PROT</name>
<accession>A0A149QW99</accession>
<dbReference type="EMBL" id="LHZB01000110">
    <property type="protein sequence ID" value="KXV01434.1"/>
    <property type="molecule type" value="Genomic_DNA"/>
</dbReference>
<dbReference type="Gene3D" id="2.40.390.10">
    <property type="entry name" value="CV3147-like"/>
    <property type="match status" value="1"/>
</dbReference>
<protein>
    <recommendedName>
        <fullName evidence="5">OsrF</fullName>
    </recommendedName>
</protein>
<proteinExistence type="predicted"/>
<evidence type="ECO:0000259" key="2">
    <source>
        <dbReference type="Pfam" id="PF20906"/>
    </source>
</evidence>
<dbReference type="Proteomes" id="UP000075573">
    <property type="component" value="Unassembled WGS sequence"/>
</dbReference>
<dbReference type="Pfam" id="PF20906">
    <property type="entry name" value="S-Me-THD_C"/>
    <property type="match status" value="1"/>
</dbReference>
<dbReference type="Gene3D" id="3.40.1610.10">
    <property type="entry name" value="CV3147-like domain"/>
    <property type="match status" value="1"/>
</dbReference>
<organism evidence="3 4">
    <name type="scientific">Gluconobacter potus</name>
    <dbReference type="NCBI Taxonomy" id="2724927"/>
    <lineage>
        <taxon>Bacteria</taxon>
        <taxon>Pseudomonadati</taxon>
        <taxon>Pseudomonadota</taxon>
        <taxon>Alphaproteobacteria</taxon>
        <taxon>Acetobacterales</taxon>
        <taxon>Acetobacteraceae</taxon>
        <taxon>Gluconobacter</taxon>
    </lineage>
</organism>
<reference evidence="3 4" key="1">
    <citation type="submission" date="2015-06" db="EMBL/GenBank/DDBJ databases">
        <title>Improved classification and identification of acetic acid bacteria using matrix-assisted laser desorption/ionization time-of-flight mass spectrometry; Gluconobacter nephelii and Gluconobacter uchimurae are later heterotypic synonyms of Gluconobacter japonicus and Gluconobacter oxydans, respectively.</title>
        <authorList>
            <person name="Li L."/>
            <person name="Cleenwerck I."/>
            <person name="De Vuyst L."/>
            <person name="Vandamme P."/>
        </authorList>
    </citation>
    <scope>NUCLEOTIDE SEQUENCE [LARGE SCALE GENOMIC DNA]</scope>
    <source>
        <strain evidence="3 4">LMG 1764</strain>
    </source>
</reference>
<gene>
    <name evidence="3" type="ORF">AD929_06960</name>
</gene>
<sequence length="370" mass="38223">MGRILVEKDVEAAIRGGSVFACGGGGWVEHGRILGTAAVNAGQPELVSAEEIEDDAIIATAAAIGAPASTTEWQMLGVDYVNAVKLVQKELGQPIYGLMIGQNGKSSTLNAWLPGAILGTKVVDAVGDMRAHPTGDMGSIGMANSPETMIQAVVGGNRSRNAYIEMVAKGATARISPILRTASDMSGGFIASCRNPLPASYVKRHAAWGGISRALALGEAILAASGKSGSAVVDATLKTLDRTILAQGKVSRKSVTYTPEAFDVGTITVGQGASAVTLHVMNEYMAVEDADGQRLASFPDIITTLAPDGYPLSVGEIEDGMEILVLHVEKSKFPLSSSVVDPAVYPPVERALGIDLASYALAPSSTGKDS</sequence>